<dbReference type="STRING" id="1802500.A2801_04280"/>
<sequence>MVMKMKKKDWAQISQILMGGAVISVILSGIGYTGTDIWLASTQWLLVAVVLALFGVYARMNS</sequence>
<dbReference type="AlphaFoldDB" id="A0A1F7YLJ2"/>
<protein>
    <submittedName>
        <fullName evidence="2">Uncharacterized protein</fullName>
    </submittedName>
</protein>
<proteinExistence type="predicted"/>
<gene>
    <name evidence="2" type="ORF">A2801_04280</name>
</gene>
<evidence type="ECO:0000313" key="3">
    <source>
        <dbReference type="Proteomes" id="UP000177263"/>
    </source>
</evidence>
<keyword evidence="1" id="KW-0472">Membrane</keyword>
<name>A0A1F7YLJ2_9BACT</name>
<feature type="transmembrane region" description="Helical" evidence="1">
    <location>
        <begin position="37"/>
        <end position="58"/>
    </location>
</feature>
<comment type="caution">
    <text evidence="2">The sequence shown here is derived from an EMBL/GenBank/DDBJ whole genome shotgun (WGS) entry which is preliminary data.</text>
</comment>
<organism evidence="2 3">
    <name type="scientific">Candidatus Woesebacteria bacterium RIFCSPHIGHO2_01_FULL_41_10</name>
    <dbReference type="NCBI Taxonomy" id="1802500"/>
    <lineage>
        <taxon>Bacteria</taxon>
        <taxon>Candidatus Woeseibacteriota</taxon>
    </lineage>
</organism>
<evidence type="ECO:0000256" key="1">
    <source>
        <dbReference type="SAM" id="Phobius"/>
    </source>
</evidence>
<dbReference type="EMBL" id="MGGM01000033">
    <property type="protein sequence ID" value="OGM28216.1"/>
    <property type="molecule type" value="Genomic_DNA"/>
</dbReference>
<keyword evidence="1" id="KW-1133">Transmembrane helix</keyword>
<accession>A0A1F7YLJ2</accession>
<dbReference type="Proteomes" id="UP000177263">
    <property type="component" value="Unassembled WGS sequence"/>
</dbReference>
<reference evidence="2 3" key="1">
    <citation type="journal article" date="2016" name="Nat. Commun.">
        <title>Thousands of microbial genomes shed light on interconnected biogeochemical processes in an aquifer system.</title>
        <authorList>
            <person name="Anantharaman K."/>
            <person name="Brown C.T."/>
            <person name="Hug L.A."/>
            <person name="Sharon I."/>
            <person name="Castelle C.J."/>
            <person name="Probst A.J."/>
            <person name="Thomas B.C."/>
            <person name="Singh A."/>
            <person name="Wilkins M.J."/>
            <person name="Karaoz U."/>
            <person name="Brodie E.L."/>
            <person name="Williams K.H."/>
            <person name="Hubbard S.S."/>
            <person name="Banfield J.F."/>
        </authorList>
    </citation>
    <scope>NUCLEOTIDE SEQUENCE [LARGE SCALE GENOMIC DNA]</scope>
</reference>
<keyword evidence="1" id="KW-0812">Transmembrane</keyword>
<evidence type="ECO:0000313" key="2">
    <source>
        <dbReference type="EMBL" id="OGM28216.1"/>
    </source>
</evidence>
<feature type="transmembrane region" description="Helical" evidence="1">
    <location>
        <begin position="12"/>
        <end position="31"/>
    </location>
</feature>